<evidence type="ECO:0000313" key="1">
    <source>
        <dbReference type="EMBL" id="GCL50364.1"/>
    </source>
</evidence>
<protein>
    <submittedName>
        <fullName evidence="1">Uncharacterized protein</fullName>
    </submittedName>
</protein>
<accession>A0A6H9GIW6</accession>
<evidence type="ECO:0000313" key="2">
    <source>
        <dbReference type="Proteomes" id="UP000435041"/>
    </source>
</evidence>
<gene>
    <name evidence="1" type="ORF">NIES3804_19310</name>
</gene>
<organism evidence="1 2">
    <name type="scientific">Microcystis aeruginosa NIES-3804</name>
    <dbReference type="NCBI Taxonomy" id="2517783"/>
    <lineage>
        <taxon>Bacteria</taxon>
        <taxon>Bacillati</taxon>
        <taxon>Cyanobacteriota</taxon>
        <taxon>Cyanophyceae</taxon>
        <taxon>Oscillatoriophycideae</taxon>
        <taxon>Chroococcales</taxon>
        <taxon>Microcystaceae</taxon>
        <taxon>Microcystis</taxon>
    </lineage>
</organism>
<dbReference type="EMBL" id="BJCI01000027">
    <property type="protein sequence ID" value="GCL50364.1"/>
    <property type="molecule type" value="Genomic_DNA"/>
</dbReference>
<comment type="caution">
    <text evidence="1">The sequence shown here is derived from an EMBL/GenBank/DDBJ whole genome shotgun (WGS) entry which is preliminary data.</text>
</comment>
<reference evidence="1 2" key="1">
    <citation type="submission" date="2019-02" db="EMBL/GenBank/DDBJ databases">
        <title>Draft genome sequence of Arthrospira platensis NIES-3804.</title>
        <authorList>
            <person name="Yamaguchi H."/>
            <person name="Suzuki S."/>
            <person name="Kawachi M."/>
        </authorList>
    </citation>
    <scope>NUCLEOTIDE SEQUENCE [LARGE SCALE GENOMIC DNA]</scope>
    <source>
        <strain evidence="1 2">NIES-3804</strain>
    </source>
</reference>
<dbReference type="RefSeq" id="WP_254062907.1">
    <property type="nucleotide sequence ID" value="NZ_BJCI01000027.1"/>
</dbReference>
<proteinExistence type="predicted"/>
<dbReference type="AlphaFoldDB" id="A0A6H9GIW6"/>
<dbReference type="Proteomes" id="UP000435041">
    <property type="component" value="Unassembled WGS sequence"/>
</dbReference>
<name>A0A6H9GIW6_MICAE</name>
<sequence>MRLTEAKFRLCETGLKNSVFGRLVSVTGGCGSVRRWPRMLALYCPEILQNLETLRQGRMSSDR</sequence>